<evidence type="ECO:0000256" key="1">
    <source>
        <dbReference type="SAM" id="MobiDB-lite"/>
    </source>
</evidence>
<dbReference type="AlphaFoldDB" id="A0A5D2RDE0"/>
<dbReference type="PANTHER" id="PTHR33257">
    <property type="entry name" value="OS05G0165500 PROTEIN"/>
    <property type="match status" value="1"/>
</dbReference>
<feature type="compositionally biased region" description="Polar residues" evidence="1">
    <location>
        <begin position="123"/>
        <end position="132"/>
    </location>
</feature>
<reference evidence="2 3" key="1">
    <citation type="submission" date="2019-07" db="EMBL/GenBank/DDBJ databases">
        <title>WGS assembly of Gossypium tomentosum.</title>
        <authorList>
            <person name="Chen Z.J."/>
            <person name="Sreedasyam A."/>
            <person name="Ando A."/>
            <person name="Song Q."/>
            <person name="De L."/>
            <person name="Hulse-Kemp A."/>
            <person name="Ding M."/>
            <person name="Ye W."/>
            <person name="Kirkbride R."/>
            <person name="Jenkins J."/>
            <person name="Plott C."/>
            <person name="Lovell J."/>
            <person name="Lin Y.-M."/>
            <person name="Vaughn R."/>
            <person name="Liu B."/>
            <person name="Li W."/>
            <person name="Simpson S."/>
            <person name="Scheffler B."/>
            <person name="Saski C."/>
            <person name="Grover C."/>
            <person name="Hu G."/>
            <person name="Conover J."/>
            <person name="Carlson J."/>
            <person name="Shu S."/>
            <person name="Boston L."/>
            <person name="Williams M."/>
            <person name="Peterson D."/>
            <person name="Mcgee K."/>
            <person name="Jones D."/>
            <person name="Wendel J."/>
            <person name="Stelly D."/>
            <person name="Grimwood J."/>
            <person name="Schmutz J."/>
        </authorList>
    </citation>
    <scope>NUCLEOTIDE SEQUENCE [LARGE SCALE GENOMIC DNA]</scope>
    <source>
        <strain evidence="2">7179.01</strain>
    </source>
</reference>
<name>A0A5D2RDE0_GOSTO</name>
<evidence type="ECO:0000313" key="3">
    <source>
        <dbReference type="Proteomes" id="UP000322667"/>
    </source>
</evidence>
<dbReference type="Proteomes" id="UP000322667">
    <property type="component" value="Chromosome A02"/>
</dbReference>
<keyword evidence="3" id="KW-1185">Reference proteome</keyword>
<evidence type="ECO:0000313" key="2">
    <source>
        <dbReference type="EMBL" id="TYI38148.1"/>
    </source>
</evidence>
<proteinExistence type="predicted"/>
<sequence>MFINTSTDLPLPQNKTTLEIKHEDDSKFFAKLLSKQNSMGRNPSFRVYYGGASGSVPFTWESRPGTPKHAFAGTSLVPPLTPPPSYYTKSNTNPVKKHSRSGLLNALFWKMVLRLKKANVVPSWSSTTSSGKYQRRRLSTPSSSFDSRMDDEGIAAVGSGPSTRCFAVGRGRSTIAELVRDRSCCSCS</sequence>
<dbReference type="EMBL" id="CM017611">
    <property type="protein sequence ID" value="TYI38148.1"/>
    <property type="molecule type" value="Genomic_DNA"/>
</dbReference>
<feature type="region of interest" description="Disordered" evidence="1">
    <location>
        <begin position="123"/>
        <end position="146"/>
    </location>
</feature>
<organism evidence="2 3">
    <name type="scientific">Gossypium tomentosum</name>
    <name type="common">Hawaiian cotton</name>
    <name type="synonym">Gossypium sandvicense</name>
    <dbReference type="NCBI Taxonomy" id="34277"/>
    <lineage>
        <taxon>Eukaryota</taxon>
        <taxon>Viridiplantae</taxon>
        <taxon>Streptophyta</taxon>
        <taxon>Embryophyta</taxon>
        <taxon>Tracheophyta</taxon>
        <taxon>Spermatophyta</taxon>
        <taxon>Magnoliopsida</taxon>
        <taxon>eudicotyledons</taxon>
        <taxon>Gunneridae</taxon>
        <taxon>Pentapetalae</taxon>
        <taxon>rosids</taxon>
        <taxon>malvids</taxon>
        <taxon>Malvales</taxon>
        <taxon>Malvaceae</taxon>
        <taxon>Malvoideae</taxon>
        <taxon>Gossypium</taxon>
    </lineage>
</organism>
<dbReference type="PANTHER" id="PTHR33257:SF58">
    <property type="entry name" value="REJ DOMAIN-CONTAINING PROTEIN"/>
    <property type="match status" value="1"/>
</dbReference>
<accession>A0A5D2RDE0</accession>
<protein>
    <submittedName>
        <fullName evidence="2">Uncharacterized protein</fullName>
    </submittedName>
</protein>
<gene>
    <name evidence="2" type="ORF">ES332_A02G005500v1</name>
</gene>